<dbReference type="OrthoDB" id="9811754at2"/>
<proteinExistence type="predicted"/>
<dbReference type="Gene3D" id="2.40.30.170">
    <property type="match status" value="1"/>
</dbReference>
<evidence type="ECO:0000256" key="2">
    <source>
        <dbReference type="SAM" id="Phobius"/>
    </source>
</evidence>
<dbReference type="GO" id="GO:0055085">
    <property type="term" value="P:transmembrane transport"/>
    <property type="evidence" value="ECO:0007669"/>
    <property type="project" value="InterPro"/>
</dbReference>
<dbReference type="InterPro" id="IPR050393">
    <property type="entry name" value="MFP_Efflux_Pump"/>
</dbReference>
<organism evidence="5 6">
    <name type="scientific">Paraburkholderia pallida</name>
    <dbReference type="NCBI Taxonomy" id="2547399"/>
    <lineage>
        <taxon>Bacteria</taxon>
        <taxon>Pseudomonadati</taxon>
        <taxon>Pseudomonadota</taxon>
        <taxon>Betaproteobacteria</taxon>
        <taxon>Burkholderiales</taxon>
        <taxon>Burkholderiaceae</taxon>
        <taxon>Paraburkholderia</taxon>
    </lineage>
</organism>
<reference evidence="5 6" key="1">
    <citation type="submission" date="2019-03" db="EMBL/GenBank/DDBJ databases">
        <title>Paraburkholderia sp. 7MH5, isolated from subtropical forest soil.</title>
        <authorList>
            <person name="Gao Z.-H."/>
            <person name="Qiu L.-H."/>
        </authorList>
    </citation>
    <scope>NUCLEOTIDE SEQUENCE [LARGE SCALE GENOMIC DNA]</scope>
    <source>
        <strain evidence="5 6">7MH5</strain>
    </source>
</reference>
<keyword evidence="2" id="KW-0812">Transmembrane</keyword>
<feature type="transmembrane region" description="Helical" evidence="2">
    <location>
        <begin position="6"/>
        <end position="27"/>
    </location>
</feature>
<feature type="coiled-coil region" evidence="1">
    <location>
        <begin position="85"/>
        <end position="112"/>
    </location>
</feature>
<gene>
    <name evidence="5" type="ORF">E1956_42205</name>
</gene>
<sequence>MNKQFLIRAIVTGCMLLVAAALMRAIWQTYMYSPWTRDGRVRADVINISTDVSGLVAEVRVRDNQMVHKGDVLYVLDPYRFRYAVDQANADVNRAKAQLQQASAQARGAEFESIMRQDRAQRRAKLSGDVISEENRSDFALEAKQSSSVLDAARAAYTVAEAALQAAMVRQETARLDLERSEVKAPTDGFITNLNLWPGDYANAGVAKMAMIDSNSFWVYGYFEETKIQGVHIGDRARVRLMGRNVEIDGHVDSIARGIVDRDNPTGASELLANVDPIFTWVRLAQRVPVRIRLGKVPEDVHLVMGMTCSVTLEPGSGRAD</sequence>
<dbReference type="Pfam" id="PF25963">
    <property type="entry name" value="Beta-barrel_AAEA"/>
    <property type="match status" value="1"/>
</dbReference>
<keyword evidence="2" id="KW-1133">Transmembrane helix</keyword>
<feature type="domain" description="Multidrug resistance protein MdtA-like barrel-sandwich hybrid" evidence="3">
    <location>
        <begin position="46"/>
        <end position="212"/>
    </location>
</feature>
<dbReference type="EMBL" id="CP038151">
    <property type="protein sequence ID" value="QBR03711.1"/>
    <property type="molecule type" value="Genomic_DNA"/>
</dbReference>
<keyword evidence="2" id="KW-0472">Membrane</keyword>
<dbReference type="InterPro" id="IPR058625">
    <property type="entry name" value="MdtA-like_BSH"/>
</dbReference>
<dbReference type="Gene3D" id="2.40.50.100">
    <property type="match status" value="1"/>
</dbReference>
<evidence type="ECO:0000259" key="3">
    <source>
        <dbReference type="Pfam" id="PF25917"/>
    </source>
</evidence>
<accession>A0A4P7D4J5</accession>
<dbReference type="PANTHER" id="PTHR30367">
    <property type="entry name" value="P-HYDROXYBENZOIC ACID EFFLUX PUMP SUBUNIT AAEA-RELATED"/>
    <property type="match status" value="1"/>
</dbReference>
<dbReference type="AlphaFoldDB" id="A0A4P7D4J5"/>
<name>A0A4P7D4J5_9BURK</name>
<evidence type="ECO:0000259" key="4">
    <source>
        <dbReference type="Pfam" id="PF25963"/>
    </source>
</evidence>
<dbReference type="RefSeq" id="WP_134759384.1">
    <property type="nucleotide sequence ID" value="NZ_CP038151.1"/>
</dbReference>
<protein>
    <submittedName>
        <fullName evidence="5">HlyD family secretion protein</fullName>
    </submittedName>
</protein>
<keyword evidence="1" id="KW-0175">Coiled coil</keyword>
<dbReference type="PANTHER" id="PTHR30367:SF12">
    <property type="entry name" value="P-HYDROXYBENZOIC ACID EFFLUX PUMP SUBUNIT AAEA"/>
    <property type="match status" value="1"/>
</dbReference>
<dbReference type="Pfam" id="PF25917">
    <property type="entry name" value="BSH_RND"/>
    <property type="match status" value="1"/>
</dbReference>
<dbReference type="Proteomes" id="UP000295727">
    <property type="component" value="Chromosome 4"/>
</dbReference>
<dbReference type="SUPFAM" id="SSF111369">
    <property type="entry name" value="HlyD-like secretion proteins"/>
    <property type="match status" value="1"/>
</dbReference>
<evidence type="ECO:0000313" key="5">
    <source>
        <dbReference type="EMBL" id="QBR03711.1"/>
    </source>
</evidence>
<dbReference type="KEGG" id="ppai:E1956_42205"/>
<evidence type="ECO:0000256" key="1">
    <source>
        <dbReference type="SAM" id="Coils"/>
    </source>
</evidence>
<feature type="domain" description="p-hydroxybenzoic acid efflux pump subunit AaeA-like beta-barrel" evidence="4">
    <location>
        <begin position="216"/>
        <end position="313"/>
    </location>
</feature>
<evidence type="ECO:0000313" key="6">
    <source>
        <dbReference type="Proteomes" id="UP000295727"/>
    </source>
</evidence>
<keyword evidence="6" id="KW-1185">Reference proteome</keyword>
<dbReference type="InterPro" id="IPR058634">
    <property type="entry name" value="AaeA-lik-b-barrel"/>
</dbReference>